<dbReference type="PANTHER" id="PTHR43235">
    <property type="entry name" value="GLUTAMINE AMIDOTRANSFERASE PB2B2.05-RELATED"/>
    <property type="match status" value="1"/>
</dbReference>
<dbReference type="EMBL" id="RDSR01000008">
    <property type="protein sequence ID" value="RNE63613.1"/>
    <property type="molecule type" value="Genomic_DNA"/>
</dbReference>
<dbReference type="Gene3D" id="3.40.50.880">
    <property type="match status" value="1"/>
</dbReference>
<dbReference type="GO" id="GO:0005829">
    <property type="term" value="C:cytosol"/>
    <property type="evidence" value="ECO:0007669"/>
    <property type="project" value="TreeGrafter"/>
</dbReference>
<accession>A0A3M8LDJ3</accession>
<dbReference type="InterPro" id="IPR044668">
    <property type="entry name" value="PuuD-like"/>
</dbReference>
<dbReference type="GO" id="GO:0006598">
    <property type="term" value="P:polyamine catabolic process"/>
    <property type="evidence" value="ECO:0007669"/>
    <property type="project" value="TreeGrafter"/>
</dbReference>
<keyword evidence="2" id="KW-1185">Reference proteome</keyword>
<dbReference type="GO" id="GO:0033969">
    <property type="term" value="F:gamma-glutamyl-gamma-aminobutyrate hydrolase activity"/>
    <property type="evidence" value="ECO:0007669"/>
    <property type="project" value="TreeGrafter"/>
</dbReference>
<dbReference type="Proteomes" id="UP000279859">
    <property type="component" value="Unassembled WGS sequence"/>
</dbReference>
<name>A0A3M8LDJ3_9MICO</name>
<sequence>MNALAGAPRLAVVEVTAHRPDQPAYHAKVQTLVGRVLSDARQGGWQVSRHAAADVTLAALLEATADADGIVIVGGEDLAPHFYGGQGGYEGETRHYPAADEGQIAVVRRALAEQTPLLGICRGLQVINVALGGTVDQHIGDGGIHRNAFVPIEQVLATHAVTLHDDSRLAGIHGGSTILVESAHHQAVARVGVGLVPAAVAPDGIIEALEHVSAPIIGVQWHPEAPGAAAHHLPLLLQALGEQVAAESVAA</sequence>
<comment type="caution">
    <text evidence="1">The sequence shown here is derived from an EMBL/GenBank/DDBJ whole genome shotgun (WGS) entry which is preliminary data.</text>
</comment>
<dbReference type="Pfam" id="PF07722">
    <property type="entry name" value="Peptidase_C26"/>
    <property type="match status" value="1"/>
</dbReference>
<dbReference type="InterPro" id="IPR011697">
    <property type="entry name" value="Peptidase_C26"/>
</dbReference>
<dbReference type="SUPFAM" id="SSF52317">
    <property type="entry name" value="Class I glutamine amidotransferase-like"/>
    <property type="match status" value="1"/>
</dbReference>
<gene>
    <name evidence="1" type="ORF">EEJ31_06480</name>
</gene>
<proteinExistence type="predicted"/>
<dbReference type="RefSeq" id="WP_123045490.1">
    <property type="nucleotide sequence ID" value="NZ_RDSR01000008.1"/>
</dbReference>
<evidence type="ECO:0000313" key="2">
    <source>
        <dbReference type="Proteomes" id="UP000279859"/>
    </source>
</evidence>
<dbReference type="PANTHER" id="PTHR43235:SF1">
    <property type="entry name" value="GLUTAMINE AMIDOTRANSFERASE PB2B2.05-RELATED"/>
    <property type="match status" value="1"/>
</dbReference>
<dbReference type="PROSITE" id="PS51273">
    <property type="entry name" value="GATASE_TYPE_1"/>
    <property type="match status" value="1"/>
</dbReference>
<dbReference type="InterPro" id="IPR029062">
    <property type="entry name" value="Class_I_gatase-like"/>
</dbReference>
<dbReference type="OrthoDB" id="9813383at2"/>
<keyword evidence="1" id="KW-0378">Hydrolase</keyword>
<reference evidence="1 2" key="1">
    <citation type="submission" date="2018-11" db="EMBL/GenBank/DDBJ databases">
        <title>Cryobacterium sp. nov., isolated from rhizosphere soil of lettuce.</title>
        <authorList>
            <person name="Wang Y."/>
        </authorList>
    </citation>
    <scope>NUCLEOTIDE SEQUENCE [LARGE SCALE GENOMIC DNA]</scope>
    <source>
        <strain evidence="1 2">NEAU-85</strain>
    </source>
</reference>
<protein>
    <submittedName>
        <fullName evidence="1">Gamma-glutamyl-gamma-aminobutyrate hydrolase family protein</fullName>
    </submittedName>
</protein>
<dbReference type="AlphaFoldDB" id="A0A3M8LDJ3"/>
<organism evidence="1 2">
    <name type="scientific">Cryobacterium tepidiphilum</name>
    <dbReference type="NCBI Taxonomy" id="2486026"/>
    <lineage>
        <taxon>Bacteria</taxon>
        <taxon>Bacillati</taxon>
        <taxon>Actinomycetota</taxon>
        <taxon>Actinomycetes</taxon>
        <taxon>Micrococcales</taxon>
        <taxon>Microbacteriaceae</taxon>
        <taxon>Cryobacterium</taxon>
    </lineage>
</organism>
<evidence type="ECO:0000313" key="1">
    <source>
        <dbReference type="EMBL" id="RNE63613.1"/>
    </source>
</evidence>